<dbReference type="EMBL" id="BSXS01007097">
    <property type="protein sequence ID" value="GME87305.1"/>
    <property type="molecule type" value="Genomic_DNA"/>
</dbReference>
<protein>
    <submittedName>
        <fullName evidence="1">Unnamed protein product</fullName>
    </submittedName>
</protein>
<evidence type="ECO:0000313" key="1">
    <source>
        <dbReference type="EMBL" id="GME87305.1"/>
    </source>
</evidence>
<reference evidence="1" key="1">
    <citation type="submission" date="2023-04" db="EMBL/GenBank/DDBJ databases">
        <title>Ambrosiozyma monospora NBRC 10751.</title>
        <authorList>
            <person name="Ichikawa N."/>
            <person name="Sato H."/>
            <person name="Tonouchi N."/>
        </authorList>
    </citation>
    <scope>NUCLEOTIDE SEQUENCE</scope>
    <source>
        <strain evidence="1">NBRC 10751</strain>
    </source>
</reference>
<gene>
    <name evidence="1" type="ORF">Amon02_000817500</name>
</gene>
<dbReference type="Proteomes" id="UP001165064">
    <property type="component" value="Unassembled WGS sequence"/>
</dbReference>
<organism evidence="1 2">
    <name type="scientific">Ambrosiozyma monospora</name>
    <name type="common">Yeast</name>
    <name type="synonym">Endomycopsis monosporus</name>
    <dbReference type="NCBI Taxonomy" id="43982"/>
    <lineage>
        <taxon>Eukaryota</taxon>
        <taxon>Fungi</taxon>
        <taxon>Dikarya</taxon>
        <taxon>Ascomycota</taxon>
        <taxon>Saccharomycotina</taxon>
        <taxon>Pichiomycetes</taxon>
        <taxon>Pichiales</taxon>
        <taxon>Pichiaceae</taxon>
        <taxon>Ambrosiozyma</taxon>
    </lineage>
</organism>
<evidence type="ECO:0000313" key="2">
    <source>
        <dbReference type="Proteomes" id="UP001165064"/>
    </source>
</evidence>
<sequence>MNLRSMLSTFEDDYETNESMLMSAARLSMICQIINDSVASNPVNLLILQECIAILPYRLEIEIEWGFRCLLICNLNNQIVHDQFYLLTEFSTFVFIYHYLISYLGIARFNVVNSEFFQSSIVTSRTFFCVLKKVFNFVLVNNDVQFNDVLVNLSLEKFVTSYSISNICNLGFVMDHAFMFRKLKSVTVLRSLGDAIFKLNDFTLGSKLCSVFKFVIIEVDTISEEDLPKFKMLCTLPNLMFSVAHWDVDLSATADIEVFKSHVYHSVKTNNFSSLKKLIVTDRVHFKIGALFNATFPSLTAPIFELTSKSISKCDFNMLGGVKELTLDCTSDIESMLTIPQTVKKLVFKCLPGSEFQGQLIPLPHDLQELELHSTEWLSHFDFGTCPSLTKIRFSFSNDEERVNENYYSDWDLIPLSVSEVEFRFKVSK</sequence>
<name>A0ACB5TFA4_AMBMO</name>
<proteinExistence type="predicted"/>
<accession>A0ACB5TFA4</accession>
<comment type="caution">
    <text evidence="1">The sequence shown here is derived from an EMBL/GenBank/DDBJ whole genome shotgun (WGS) entry which is preliminary data.</text>
</comment>
<keyword evidence="2" id="KW-1185">Reference proteome</keyword>